<proteinExistence type="predicted"/>
<gene>
    <name evidence="1" type="ORF">BS47DRAFT_1310710</name>
</gene>
<comment type="caution">
    <text evidence="1">The sequence shown here is derived from an EMBL/GenBank/DDBJ whole genome shotgun (WGS) entry which is preliminary data.</text>
</comment>
<accession>A0A9P6ABB9</accession>
<dbReference type="EMBL" id="MU129632">
    <property type="protein sequence ID" value="KAF9502766.1"/>
    <property type="molecule type" value="Genomic_DNA"/>
</dbReference>
<name>A0A9P6ABB9_9AGAM</name>
<evidence type="ECO:0000313" key="1">
    <source>
        <dbReference type="EMBL" id="KAF9502766.1"/>
    </source>
</evidence>
<keyword evidence="2" id="KW-1185">Reference proteome</keyword>
<feature type="non-terminal residue" evidence="1">
    <location>
        <position position="1"/>
    </location>
</feature>
<dbReference type="OrthoDB" id="2116389at2759"/>
<evidence type="ECO:0000313" key="2">
    <source>
        <dbReference type="Proteomes" id="UP000886523"/>
    </source>
</evidence>
<dbReference type="AlphaFoldDB" id="A0A9P6ABB9"/>
<reference evidence="1" key="1">
    <citation type="journal article" date="2020" name="Nat. Commun.">
        <title>Large-scale genome sequencing of mycorrhizal fungi provides insights into the early evolution of symbiotic traits.</title>
        <authorList>
            <person name="Miyauchi S."/>
            <person name="Kiss E."/>
            <person name="Kuo A."/>
            <person name="Drula E."/>
            <person name="Kohler A."/>
            <person name="Sanchez-Garcia M."/>
            <person name="Morin E."/>
            <person name="Andreopoulos B."/>
            <person name="Barry K.W."/>
            <person name="Bonito G."/>
            <person name="Buee M."/>
            <person name="Carver A."/>
            <person name="Chen C."/>
            <person name="Cichocki N."/>
            <person name="Clum A."/>
            <person name="Culley D."/>
            <person name="Crous P.W."/>
            <person name="Fauchery L."/>
            <person name="Girlanda M."/>
            <person name="Hayes R.D."/>
            <person name="Keri Z."/>
            <person name="LaButti K."/>
            <person name="Lipzen A."/>
            <person name="Lombard V."/>
            <person name="Magnuson J."/>
            <person name="Maillard F."/>
            <person name="Murat C."/>
            <person name="Nolan M."/>
            <person name="Ohm R.A."/>
            <person name="Pangilinan J."/>
            <person name="Pereira M.F."/>
            <person name="Perotto S."/>
            <person name="Peter M."/>
            <person name="Pfister S."/>
            <person name="Riley R."/>
            <person name="Sitrit Y."/>
            <person name="Stielow J.B."/>
            <person name="Szollosi G."/>
            <person name="Zifcakova L."/>
            <person name="Stursova M."/>
            <person name="Spatafora J.W."/>
            <person name="Tedersoo L."/>
            <person name="Vaario L.M."/>
            <person name="Yamada A."/>
            <person name="Yan M."/>
            <person name="Wang P."/>
            <person name="Xu J."/>
            <person name="Bruns T."/>
            <person name="Baldrian P."/>
            <person name="Vilgalys R."/>
            <person name="Dunand C."/>
            <person name="Henrissat B."/>
            <person name="Grigoriev I.V."/>
            <person name="Hibbett D."/>
            <person name="Nagy L.G."/>
            <person name="Martin F.M."/>
        </authorList>
    </citation>
    <scope>NUCLEOTIDE SEQUENCE</scope>
    <source>
        <strain evidence="1">UP504</strain>
    </source>
</reference>
<organism evidence="1 2">
    <name type="scientific">Hydnum rufescens UP504</name>
    <dbReference type="NCBI Taxonomy" id="1448309"/>
    <lineage>
        <taxon>Eukaryota</taxon>
        <taxon>Fungi</taxon>
        <taxon>Dikarya</taxon>
        <taxon>Basidiomycota</taxon>
        <taxon>Agaricomycotina</taxon>
        <taxon>Agaricomycetes</taxon>
        <taxon>Cantharellales</taxon>
        <taxon>Hydnaceae</taxon>
        <taxon>Hydnum</taxon>
    </lineage>
</organism>
<dbReference type="Proteomes" id="UP000886523">
    <property type="component" value="Unassembled WGS sequence"/>
</dbReference>
<sequence length="49" mass="5678">VGYWASTFIIIVLKEHFIFHSGKASLYDISTWNTACCKWETEDESSYSL</sequence>
<protein>
    <submittedName>
        <fullName evidence="1">Uncharacterized protein</fullName>
    </submittedName>
</protein>